<feature type="binding site" evidence="6">
    <location>
        <position position="301"/>
    </location>
    <ligand>
        <name>[4Fe-4S] cluster</name>
        <dbReference type="ChEBI" id="CHEBI:49883"/>
        <note>4Fe-4S-S-AdoMet</note>
    </ligand>
</feature>
<dbReference type="KEGG" id="dli:dnl_61520"/>
<evidence type="ECO:0000256" key="6">
    <source>
        <dbReference type="HAMAP-Rule" id="MF_01251"/>
    </source>
</evidence>
<organism evidence="8 9">
    <name type="scientific">Desulfonema limicola</name>
    <dbReference type="NCBI Taxonomy" id="45656"/>
    <lineage>
        <taxon>Bacteria</taxon>
        <taxon>Pseudomonadati</taxon>
        <taxon>Thermodesulfobacteriota</taxon>
        <taxon>Desulfobacteria</taxon>
        <taxon>Desulfobacterales</taxon>
        <taxon>Desulfococcaceae</taxon>
        <taxon>Desulfonema</taxon>
    </lineage>
</organism>
<dbReference type="PANTHER" id="PTHR32331">
    <property type="entry name" value="UPF0313 PROTEIN YGIQ"/>
    <property type="match status" value="1"/>
</dbReference>
<keyword evidence="2 6" id="KW-0949">S-adenosyl-L-methionine</keyword>
<dbReference type="SFLD" id="SFLDG01082">
    <property type="entry name" value="B12-binding_domain_containing"/>
    <property type="match status" value="1"/>
</dbReference>
<reference evidence="8" key="1">
    <citation type="journal article" date="2021" name="Microb. Physiol.">
        <title>Proteogenomic Insights into the Physiology of Marine, Sulfate-Reducing, Filamentous Desulfonema limicola and Desulfonema magnum.</title>
        <authorList>
            <person name="Schnaars V."/>
            <person name="Wohlbrand L."/>
            <person name="Scheve S."/>
            <person name="Hinrichs C."/>
            <person name="Reinhardt R."/>
            <person name="Rabus R."/>
        </authorList>
    </citation>
    <scope>NUCLEOTIDE SEQUENCE</scope>
    <source>
        <strain evidence="8">5ac10</strain>
    </source>
</reference>
<dbReference type="HAMAP" id="MF_01251">
    <property type="entry name" value="UPF0313"/>
    <property type="match status" value="1"/>
</dbReference>
<dbReference type="SFLD" id="SFLDS00029">
    <property type="entry name" value="Radical_SAM"/>
    <property type="match status" value="1"/>
</dbReference>
<evidence type="ECO:0000256" key="4">
    <source>
        <dbReference type="ARBA" id="ARBA00023004"/>
    </source>
</evidence>
<comment type="cofactor">
    <cofactor evidence="6">
        <name>[4Fe-4S] cluster</name>
        <dbReference type="ChEBI" id="CHEBI:49883"/>
    </cofactor>
    <text evidence="6">Binds 1 [4Fe-4S] cluster. The cluster is coordinated with 3 cysteines and an exchangeable S-adenosyl-L-methionine.</text>
</comment>
<protein>
    <submittedName>
        <fullName evidence="8">UPF0313</fullName>
    </submittedName>
</protein>
<keyword evidence="3 6" id="KW-0479">Metal-binding</keyword>
<dbReference type="InterPro" id="IPR058240">
    <property type="entry name" value="rSAM_sf"/>
</dbReference>
<feature type="binding site" evidence="6">
    <location>
        <position position="308"/>
    </location>
    <ligand>
        <name>[4Fe-4S] cluster</name>
        <dbReference type="ChEBI" id="CHEBI:49883"/>
        <note>4Fe-4S-S-AdoMet</note>
    </ligand>
</feature>
<dbReference type="AlphaFoldDB" id="A0A975BDX6"/>
<sequence>MFIPATQEEIKKIGWSKLDIILITGDTYIDSSYIGVAVIGKVLIHAGYRVGIIAQPDISDNKDISRLGMPELFWGVTSGCMDSMVSNYTASNKKRQKDDLTPGHENNRRPDLAVIAYTNLIRRYYKNTRPIVLGGIEASLRRISHYHFWTNSVRRSILFDAKADVLVYGMGEKTILELADKINKKKDFTDIKGICWIGKTPPGDYIKLPAHEEVVKDKNKFIKAFELFYTNTDPITAKGFYQKQDTRYLIHNPPRESLTNDELDAIYELDYERDVHPYYKKFGHVRGLDTIRYSITSHRGCYGECSFCAISVHQGRMVIDRSESSIIREAELITNDPGFKGIINDLGGPTANMYGIECLNKTKHGACLDKRCMTPVICKKLKVSHKRQINLLKKLRDIPGIKKIFIGSGIRHDLILNDKSFGMQYLKEIITHHISGQLKIAPEHSEDLILDLMGKPGTKTIIDFKRQFDRINSDLGKKQYLTCYFIAAHPGCTMDDMYKLKQFIKKILKFTPEQVQIFTPTPSTYSTLMYYTETDMKNGQPLFIEKNRKNKEKQKNIIIKKHRQL</sequence>
<dbReference type="Pfam" id="PF08497">
    <property type="entry name" value="Radical_SAM_N"/>
    <property type="match status" value="1"/>
</dbReference>
<evidence type="ECO:0000256" key="2">
    <source>
        <dbReference type="ARBA" id="ARBA00022691"/>
    </source>
</evidence>
<evidence type="ECO:0000256" key="5">
    <source>
        <dbReference type="ARBA" id="ARBA00023014"/>
    </source>
</evidence>
<gene>
    <name evidence="8" type="ORF">dnl_61520</name>
</gene>
<dbReference type="InterPro" id="IPR013704">
    <property type="entry name" value="UPF0313_N"/>
</dbReference>
<evidence type="ECO:0000313" key="8">
    <source>
        <dbReference type="EMBL" id="QTA83737.1"/>
    </source>
</evidence>
<keyword evidence="9" id="KW-1185">Reference proteome</keyword>
<dbReference type="EMBL" id="CP061799">
    <property type="protein sequence ID" value="QTA83737.1"/>
    <property type="molecule type" value="Genomic_DNA"/>
</dbReference>
<dbReference type="InterPro" id="IPR006638">
    <property type="entry name" value="Elp3/MiaA/NifB-like_rSAM"/>
</dbReference>
<dbReference type="GO" id="GO:0005506">
    <property type="term" value="F:iron ion binding"/>
    <property type="evidence" value="ECO:0007669"/>
    <property type="project" value="UniProtKB-UniRule"/>
</dbReference>
<dbReference type="GO" id="GO:0051539">
    <property type="term" value="F:4 iron, 4 sulfur cluster binding"/>
    <property type="evidence" value="ECO:0007669"/>
    <property type="project" value="UniProtKB-KW"/>
</dbReference>
<keyword evidence="5 6" id="KW-0411">Iron-sulfur</keyword>
<comment type="similarity">
    <text evidence="6">Belongs to the UPF0313 family.</text>
</comment>
<feature type="domain" description="Radical SAM core" evidence="7">
    <location>
        <begin position="287"/>
        <end position="563"/>
    </location>
</feature>
<evidence type="ECO:0000313" key="9">
    <source>
        <dbReference type="Proteomes" id="UP000663720"/>
    </source>
</evidence>
<dbReference type="PANTHER" id="PTHR32331:SF0">
    <property type="entry name" value="UPF0313 PROTEIN YGIQ"/>
    <property type="match status" value="1"/>
</dbReference>
<dbReference type="SFLD" id="SFLDG01069">
    <property type="entry name" value="UPF0313"/>
    <property type="match status" value="1"/>
</dbReference>
<keyword evidence="1 6" id="KW-0004">4Fe-4S</keyword>
<evidence type="ECO:0000259" key="7">
    <source>
        <dbReference type="PROSITE" id="PS51918"/>
    </source>
</evidence>
<name>A0A975BDX6_9BACT</name>
<keyword evidence="4 6" id="KW-0408">Iron</keyword>
<dbReference type="Gene3D" id="3.80.30.20">
    <property type="entry name" value="tm_1862 like domain"/>
    <property type="match status" value="1"/>
</dbReference>
<dbReference type="SUPFAM" id="SSF102114">
    <property type="entry name" value="Radical SAM enzymes"/>
    <property type="match status" value="1"/>
</dbReference>
<accession>A0A975BDX6</accession>
<dbReference type="InterPro" id="IPR022946">
    <property type="entry name" value="UPF0313"/>
</dbReference>
<dbReference type="Proteomes" id="UP000663720">
    <property type="component" value="Chromosome"/>
</dbReference>
<evidence type="ECO:0000256" key="3">
    <source>
        <dbReference type="ARBA" id="ARBA00022723"/>
    </source>
</evidence>
<dbReference type="InterPro" id="IPR023404">
    <property type="entry name" value="rSAM_horseshoe"/>
</dbReference>
<dbReference type="RefSeq" id="WP_207689539.1">
    <property type="nucleotide sequence ID" value="NZ_CP061799.1"/>
</dbReference>
<dbReference type="InterPro" id="IPR007197">
    <property type="entry name" value="rSAM"/>
</dbReference>
<feature type="binding site" evidence="6">
    <location>
        <position position="305"/>
    </location>
    <ligand>
        <name>[4Fe-4S] cluster</name>
        <dbReference type="ChEBI" id="CHEBI:49883"/>
        <note>4Fe-4S-S-AdoMet</note>
    </ligand>
</feature>
<evidence type="ECO:0000256" key="1">
    <source>
        <dbReference type="ARBA" id="ARBA00022485"/>
    </source>
</evidence>
<dbReference type="NCBIfam" id="TIGR03904">
    <property type="entry name" value="SAM_YgiQ"/>
    <property type="match status" value="1"/>
</dbReference>
<dbReference type="GO" id="GO:0003824">
    <property type="term" value="F:catalytic activity"/>
    <property type="evidence" value="ECO:0007669"/>
    <property type="project" value="InterPro"/>
</dbReference>
<proteinExistence type="inferred from homology"/>
<dbReference type="PROSITE" id="PS51918">
    <property type="entry name" value="RADICAL_SAM"/>
    <property type="match status" value="1"/>
</dbReference>
<dbReference type="SMART" id="SM00729">
    <property type="entry name" value="Elp3"/>
    <property type="match status" value="1"/>
</dbReference>